<dbReference type="RefSeq" id="WP_137623535.1">
    <property type="nucleotide sequence ID" value="NZ_NXLY01000004.1"/>
</dbReference>
<protein>
    <submittedName>
        <fullName evidence="2">Uncharacterized protein</fullName>
    </submittedName>
</protein>
<keyword evidence="1" id="KW-0175">Coiled coil</keyword>
<dbReference type="EMBL" id="NXLY01000004">
    <property type="protein sequence ID" value="TKX34287.1"/>
    <property type="molecule type" value="Genomic_DNA"/>
</dbReference>
<reference evidence="2 3" key="1">
    <citation type="submission" date="2018-05" db="EMBL/GenBank/DDBJ databases">
        <title>Novel Campyloabacter and Helicobacter Species and Strains.</title>
        <authorList>
            <person name="Mannion A.J."/>
            <person name="Shen Z."/>
            <person name="Fox J.G."/>
        </authorList>
    </citation>
    <scope>NUCLEOTIDE SEQUENCE [LARGE SCALE GENOMIC DNA]</scope>
    <source>
        <strain evidence="3">MIT10-5678</strain>
    </source>
</reference>
<name>A0ABY2TKC2_9BACT</name>
<dbReference type="Proteomes" id="UP000309584">
    <property type="component" value="Unassembled WGS sequence"/>
</dbReference>
<comment type="caution">
    <text evidence="2">The sequence shown here is derived from an EMBL/GenBank/DDBJ whole genome shotgun (WGS) entry which is preliminary data.</text>
</comment>
<evidence type="ECO:0000313" key="2">
    <source>
        <dbReference type="EMBL" id="TKX34287.1"/>
    </source>
</evidence>
<sequence length="91" mass="10531">MKKWLDDFKLALIQENIENLESLLDDLDLKGFAINAAKKSKNDDELRENINDTLIQIQALLQEATNLIIAKKDNKAHDIQKFQKALKYFNS</sequence>
<feature type="coiled-coil region" evidence="1">
    <location>
        <begin position="10"/>
        <end position="63"/>
    </location>
</feature>
<gene>
    <name evidence="2" type="ORF">CQA75_02760</name>
</gene>
<evidence type="ECO:0000313" key="3">
    <source>
        <dbReference type="Proteomes" id="UP000309584"/>
    </source>
</evidence>
<evidence type="ECO:0000256" key="1">
    <source>
        <dbReference type="SAM" id="Coils"/>
    </source>
</evidence>
<accession>A0ABY2TKC2</accession>
<organism evidence="2 3">
    <name type="scientific">Campylobacter taeniopygiae</name>
    <dbReference type="NCBI Taxonomy" id="2510188"/>
    <lineage>
        <taxon>Bacteria</taxon>
        <taxon>Pseudomonadati</taxon>
        <taxon>Campylobacterota</taxon>
        <taxon>Epsilonproteobacteria</taxon>
        <taxon>Campylobacterales</taxon>
        <taxon>Campylobacteraceae</taxon>
        <taxon>Campylobacter</taxon>
    </lineage>
</organism>
<keyword evidence="3" id="KW-1185">Reference proteome</keyword>
<proteinExistence type="predicted"/>